<dbReference type="InterPro" id="IPR000742">
    <property type="entry name" value="EGF"/>
</dbReference>
<comment type="caution">
    <text evidence="8">The sequence shown here is derived from an EMBL/GenBank/DDBJ whole genome shotgun (WGS) entry which is preliminary data.</text>
</comment>
<keyword evidence="2 3" id="KW-1015">Disulfide bond</keyword>
<dbReference type="PROSITE" id="PS50026">
    <property type="entry name" value="EGF_3"/>
    <property type="match status" value="3"/>
</dbReference>
<dbReference type="InterPro" id="IPR050952">
    <property type="entry name" value="TRIM-NHL_E3_ligases"/>
</dbReference>
<evidence type="ECO:0000313" key="8">
    <source>
        <dbReference type="EMBL" id="CAF1227980.1"/>
    </source>
</evidence>
<dbReference type="OrthoDB" id="283575at2759"/>
<dbReference type="SMART" id="SM00179">
    <property type="entry name" value="EGF_CA"/>
    <property type="match status" value="2"/>
</dbReference>
<dbReference type="SUPFAM" id="SSF57196">
    <property type="entry name" value="EGF/Laminin"/>
    <property type="match status" value="2"/>
</dbReference>
<dbReference type="PANTHER" id="PTHR24104">
    <property type="entry name" value="E3 UBIQUITIN-PROTEIN LIGASE NHLRC1-RELATED"/>
    <property type="match status" value="1"/>
</dbReference>
<dbReference type="SUPFAM" id="SSF101898">
    <property type="entry name" value="NHL repeat"/>
    <property type="match status" value="2"/>
</dbReference>
<feature type="chain" id="PRO_5032469419" description="EGF-like domain-containing protein" evidence="6">
    <location>
        <begin position="17"/>
        <end position="909"/>
    </location>
</feature>
<dbReference type="PANTHER" id="PTHR24104:SF25">
    <property type="entry name" value="PROTEIN LIN-41"/>
    <property type="match status" value="1"/>
</dbReference>
<accession>A0A814YEN7</accession>
<organism evidence="8 9">
    <name type="scientific">Adineta ricciae</name>
    <name type="common">Rotifer</name>
    <dbReference type="NCBI Taxonomy" id="249248"/>
    <lineage>
        <taxon>Eukaryota</taxon>
        <taxon>Metazoa</taxon>
        <taxon>Spiralia</taxon>
        <taxon>Gnathifera</taxon>
        <taxon>Rotifera</taxon>
        <taxon>Eurotatoria</taxon>
        <taxon>Bdelloidea</taxon>
        <taxon>Adinetida</taxon>
        <taxon>Adinetidae</taxon>
        <taxon>Adineta</taxon>
    </lineage>
</organism>
<dbReference type="SMART" id="SM00181">
    <property type="entry name" value="EGF"/>
    <property type="match status" value="3"/>
</dbReference>
<evidence type="ECO:0000256" key="6">
    <source>
        <dbReference type="SAM" id="SignalP"/>
    </source>
</evidence>
<reference evidence="8" key="1">
    <citation type="submission" date="2021-02" db="EMBL/GenBank/DDBJ databases">
        <authorList>
            <person name="Nowell W R."/>
        </authorList>
    </citation>
    <scope>NUCLEOTIDE SEQUENCE</scope>
</reference>
<feature type="repeat" description="NHL" evidence="4">
    <location>
        <begin position="501"/>
        <end position="531"/>
    </location>
</feature>
<evidence type="ECO:0000256" key="1">
    <source>
        <dbReference type="ARBA" id="ARBA00022737"/>
    </source>
</evidence>
<keyword evidence="5" id="KW-0812">Transmembrane</keyword>
<proteinExistence type="predicted"/>
<keyword evidence="5" id="KW-1133">Transmembrane helix</keyword>
<protein>
    <recommendedName>
        <fullName evidence="7">EGF-like domain-containing protein</fullName>
    </recommendedName>
</protein>
<sequence>MLLKVFLLIWLLFTSTINLPSTASQKSSDQSISFNQPKFCLFPSWNPAAITLAGKEIVGASPRGIFIDQNNTIYVAGQEKHEVIVWFNSDTEPSAIKFKHSFNPMSLFVMANGDIYIENGVNNTVRVWSENEESNITLSNVNEACFGLFVDIVKNLYFTVREKHQVIRQSLTAGANVSVVVAGTGQRGASAQMLYWPRGIFVNNKLDLYVADCGNNRVQLFTDGNKTGVTVAGKEAKDTIELYWPTGVLLDANGYLYVVDEGNHRIVGSGPYGFRCLVGCYGAAGSSSFQLNRPESLAFDSHGNMFVTDRENHRVQKFLIQSNSCMPIYNQPKFCPSTSWTENATTLMIGHNGSFAIFVTNNNSIYVTNVVKNWIELWTNEGSMSTILNRGELNQPFSVFVTTNFDIVVDNGKKNRIELWTQSGTYSIQLLQYNDSCFGLFVDVNDNIYCSIQWKHQVIRNSLYKSTVNWTMAAGNGSPGFTSDRLTHPRGIFVDTKLNLLTHPRGIFVDTKLNLYVADSENHRIQCFQRGNKIGQTVLGNETIEETTLNTPSGVIVDFDGYLFVVDSGNARIIGSGPNGFRCLVGCSGKSGSKPNELNGSITISFDSYGNLFVVDRNNARLQKFTLTTNSCHEHSYHTNTTTDIITTSETLLMTNTESSFIFIASPCNDSTYIGPNCSIPNHICNISNPCQNNGTCNINTTNHHGYDCSCQIGFNGTTCEIDRRPCKSYTCLYHGNLFLYLHFINMDHCFCRLLGKCNQTSDTTFHCECDDGWQGIHCESMTNYCHNITCSNNGVCRPLLRSYKCECLGSSYSGRHCETASKKIVIFKIVSKSFAYIAVIALGCVAAFVIIMDILRYGFGIDPVREERVQIRRARLAQRRRRRPLIERFVYVNAPRNPIIKIEDTTNS</sequence>
<dbReference type="PROSITE" id="PS51125">
    <property type="entry name" value="NHL"/>
    <property type="match status" value="3"/>
</dbReference>
<dbReference type="AlphaFoldDB" id="A0A814YEN7"/>
<keyword evidence="6" id="KW-0732">Signal</keyword>
<evidence type="ECO:0000259" key="7">
    <source>
        <dbReference type="PROSITE" id="PS50026"/>
    </source>
</evidence>
<feature type="domain" description="EGF-like" evidence="7">
    <location>
        <begin position="782"/>
        <end position="819"/>
    </location>
</feature>
<dbReference type="GO" id="GO:0005509">
    <property type="term" value="F:calcium ion binding"/>
    <property type="evidence" value="ECO:0007669"/>
    <property type="project" value="InterPro"/>
</dbReference>
<evidence type="ECO:0000256" key="3">
    <source>
        <dbReference type="PROSITE-ProRule" id="PRU00076"/>
    </source>
</evidence>
<feature type="domain" description="EGF-like" evidence="7">
    <location>
        <begin position="681"/>
        <end position="721"/>
    </location>
</feature>
<feature type="transmembrane region" description="Helical" evidence="5">
    <location>
        <begin position="835"/>
        <end position="856"/>
    </location>
</feature>
<feature type="domain" description="EGF-like" evidence="7">
    <location>
        <begin position="746"/>
        <end position="780"/>
    </location>
</feature>
<gene>
    <name evidence="8" type="ORF">EDS130_LOCUS26775</name>
</gene>
<keyword evidence="3" id="KW-0245">EGF-like domain</keyword>
<evidence type="ECO:0000256" key="4">
    <source>
        <dbReference type="PROSITE-ProRule" id="PRU00504"/>
    </source>
</evidence>
<feature type="signal peptide" evidence="6">
    <location>
        <begin position="1"/>
        <end position="16"/>
    </location>
</feature>
<dbReference type="PROSITE" id="PS00022">
    <property type="entry name" value="EGF_1"/>
    <property type="match status" value="2"/>
</dbReference>
<dbReference type="EMBL" id="CAJNOJ010000164">
    <property type="protein sequence ID" value="CAF1227980.1"/>
    <property type="molecule type" value="Genomic_DNA"/>
</dbReference>
<name>A0A814YEN7_ADIRI</name>
<dbReference type="CDD" id="cd00054">
    <property type="entry name" value="EGF_CA"/>
    <property type="match status" value="2"/>
</dbReference>
<dbReference type="PROSITE" id="PS01186">
    <property type="entry name" value="EGF_2"/>
    <property type="match status" value="2"/>
</dbReference>
<dbReference type="Gene3D" id="2.120.10.30">
    <property type="entry name" value="TolB, C-terminal domain"/>
    <property type="match status" value="3"/>
</dbReference>
<feature type="repeat" description="NHL" evidence="4">
    <location>
        <begin position="185"/>
        <end position="224"/>
    </location>
</feature>
<comment type="caution">
    <text evidence="3">Lacks conserved residue(s) required for the propagation of feature annotation.</text>
</comment>
<evidence type="ECO:0000313" key="9">
    <source>
        <dbReference type="Proteomes" id="UP000663852"/>
    </source>
</evidence>
<feature type="repeat" description="NHL" evidence="4">
    <location>
        <begin position="290"/>
        <end position="321"/>
    </location>
</feature>
<dbReference type="CDD" id="cd05819">
    <property type="entry name" value="NHL"/>
    <property type="match status" value="2"/>
</dbReference>
<feature type="disulfide bond" evidence="3">
    <location>
        <begin position="711"/>
        <end position="720"/>
    </location>
</feature>
<dbReference type="InterPro" id="IPR011042">
    <property type="entry name" value="6-blade_b-propeller_TolB-like"/>
</dbReference>
<dbReference type="Pfam" id="PF01436">
    <property type="entry name" value="NHL"/>
    <property type="match status" value="3"/>
</dbReference>
<dbReference type="Gene3D" id="2.10.25.10">
    <property type="entry name" value="Laminin"/>
    <property type="match status" value="2"/>
</dbReference>
<dbReference type="InterPro" id="IPR001258">
    <property type="entry name" value="NHL_repeat"/>
</dbReference>
<dbReference type="InterPro" id="IPR001881">
    <property type="entry name" value="EGF-like_Ca-bd_dom"/>
</dbReference>
<evidence type="ECO:0000256" key="2">
    <source>
        <dbReference type="ARBA" id="ARBA00023157"/>
    </source>
</evidence>
<evidence type="ECO:0000256" key="5">
    <source>
        <dbReference type="SAM" id="Phobius"/>
    </source>
</evidence>
<keyword evidence="5" id="KW-0472">Membrane</keyword>
<dbReference type="Proteomes" id="UP000663852">
    <property type="component" value="Unassembled WGS sequence"/>
</dbReference>
<dbReference type="GO" id="GO:0008270">
    <property type="term" value="F:zinc ion binding"/>
    <property type="evidence" value="ECO:0007669"/>
    <property type="project" value="UniProtKB-KW"/>
</dbReference>
<keyword evidence="1" id="KW-0677">Repeat</keyword>
<feature type="disulfide bond" evidence="3">
    <location>
        <begin position="770"/>
        <end position="779"/>
    </location>
</feature>